<dbReference type="PANTHER" id="PTHR32305">
    <property type="match status" value="1"/>
</dbReference>
<proteinExistence type="predicted"/>
<protein>
    <submittedName>
        <fullName evidence="2">RHS repeat protein</fullName>
    </submittedName>
</protein>
<comment type="caution">
    <text evidence="2">The sequence shown here is derived from an EMBL/GenBank/DDBJ whole genome shotgun (WGS) entry which is preliminary data.</text>
</comment>
<organism evidence="2 3">
    <name type="scientific">Serratia inhibens</name>
    <dbReference type="NCBI Taxonomy" id="2338073"/>
    <lineage>
        <taxon>Bacteria</taxon>
        <taxon>Pseudomonadati</taxon>
        <taxon>Pseudomonadota</taxon>
        <taxon>Gammaproteobacteria</taxon>
        <taxon>Enterobacterales</taxon>
        <taxon>Yersiniaceae</taxon>
        <taxon>Serratia</taxon>
    </lineage>
</organism>
<dbReference type="InterPro" id="IPR041508">
    <property type="entry name" value="TcC-like_repeat"/>
</dbReference>
<reference evidence="2 3" key="1">
    <citation type="submission" date="2018-09" db="EMBL/GenBank/DDBJ databases">
        <title>Draft genome of a novel serratia sp. strain with antifungal activity.</title>
        <authorList>
            <person name="Dichmann S.I."/>
            <person name="Park B.P."/>
            <person name="Pathiraja D."/>
            <person name="Choi I.-G."/>
            <person name="Stougaard P."/>
            <person name="Hennessy R.C."/>
        </authorList>
    </citation>
    <scope>NUCLEOTIDE SEQUENCE [LARGE SCALE GENOMIC DNA]</scope>
    <source>
        <strain evidence="2 3">S40</strain>
    </source>
</reference>
<dbReference type="InterPro" id="IPR022385">
    <property type="entry name" value="Rhs_assc_core"/>
</dbReference>
<feature type="region of interest" description="Disordered" evidence="1">
    <location>
        <begin position="853"/>
        <end position="875"/>
    </location>
</feature>
<dbReference type="Pfam" id="PF18807">
    <property type="entry name" value="TTc_toxin_rep"/>
    <property type="match status" value="1"/>
</dbReference>
<accession>A0AA92X4W9</accession>
<gene>
    <name evidence="2" type="ORF">D4100_22955</name>
</gene>
<dbReference type="AlphaFoldDB" id="A0AA92X4W9"/>
<evidence type="ECO:0000313" key="3">
    <source>
        <dbReference type="Proteomes" id="UP000284338"/>
    </source>
</evidence>
<name>A0AA92X4W9_9GAMM</name>
<evidence type="ECO:0000313" key="2">
    <source>
        <dbReference type="EMBL" id="RJF53337.1"/>
    </source>
</evidence>
<dbReference type="NCBIfam" id="TIGR03696">
    <property type="entry name" value="Rhs_assc_core"/>
    <property type="match status" value="1"/>
</dbReference>
<dbReference type="EMBL" id="QYYG01000010">
    <property type="protein sequence ID" value="RJF53337.1"/>
    <property type="molecule type" value="Genomic_DNA"/>
</dbReference>
<dbReference type="InterPro" id="IPR050708">
    <property type="entry name" value="T6SS_VgrG/RHS"/>
</dbReference>
<dbReference type="PANTHER" id="PTHR32305:SF15">
    <property type="entry name" value="PROTEIN RHSA-RELATED"/>
    <property type="match status" value="1"/>
</dbReference>
<dbReference type="Proteomes" id="UP000284338">
    <property type="component" value="Unassembled WGS sequence"/>
</dbReference>
<keyword evidence="3" id="KW-1185">Reference proteome</keyword>
<dbReference type="Gene3D" id="2.180.10.10">
    <property type="entry name" value="RHS repeat-associated core"/>
    <property type="match status" value="1"/>
</dbReference>
<dbReference type="RefSeq" id="WP_119805338.1">
    <property type="nucleotide sequence ID" value="NZ_QYYG01000010.1"/>
</dbReference>
<sequence length="962" mass="106268">MSTVYSNTPEVRVYDNRGLSIRTIEYHRHPDSPDITQERITRHRHDARGFQAQSADPRMHEAGRMNLRYLTDLFGNVLHTDSADAGATLAFGDAAGRPFMSIINISHAGDGIWDLCKAITRTWQYEAPSLPGRPLSITETTAEGITRILDRFVYAGNSDTEKAQNLAGQCVSHYDAAGLQQTDSISLTGIPLYVTRRLLEGADNPDVVADWLGADTSAWNDLLTTESFTTLTASDATGAVLTTTDASGNMQRMAYNVAGQLSGSWLSLKGGKEQAIIRSVTWSAAGQKLQEVQGNGVVTSYTYEPETQRLIGIRVERPAGHTTGAKVLQDLRYEYDPVGNVLSITNDAEETRFWRNQKVVPENMYTYDSLYQLVSATGREMANAAQQGCGLPSATIHLPTDSTAFTNYTRTYTYDNGGNLTRIRHHAPATNNTYTTDITVSDRSNRGVLSSLATTPAAVDALFTAGGQQKQLQPGQQLVWTTRNELLKVSPVVREGNTDDRESYRYDSGSQRVLKVSTQKTGNSTQVQRAMYLPGLELRMTAAGSAEAENLQVITVGNAGRAQVRVLHWESGRPPGISNGQVRYSYDGLTGNSGLEVDKDGHVISMEEYYPYGGTAVWTARGRVEADYKTARYSGKERDATGLYYYGYRYYQPYSGRWLSADPAGTVDGLNLFRMVRNNPIRFRDIDGRLSVEELSIIGIAVIIFALSILNAMKGAKGIKNEEVAINPMIDKLKEYARSKIANEGLSESLVAPFERFIISEYESKYKNKSGFSIKILKCNDSVYAYVSPYEKAEEAERIIIEGVDVGRKLNKINASYLLLERAKNQTISESSSSARTDTSIFELKGSGVMKNKNISSHKPEKATERMIPSSNVSASTGGQRGFMIVNRARFDELNLNAIDRKILNKAIGDISEGKVGYKLENTNEYVVDLAGFRGQKGRGAFRLAFTQEQRTRTLTRIIDPH</sequence>
<evidence type="ECO:0000256" key="1">
    <source>
        <dbReference type="SAM" id="MobiDB-lite"/>
    </source>
</evidence>